<gene>
    <name evidence="1" type="ORF">F4821DRAFT_247801</name>
</gene>
<proteinExistence type="predicted"/>
<sequence>MEQRIRKDSRPNRRKTREFSPQIHQRQHVEPCHSRSASTHTDNTLSESIFSASIDSTSTRTSHESLTLNNLEEHTWSDLRHKTSYNGSKGTRDTHTGSRRTEEVRLSGRSDGVVYISNRGMSHKWNSAWRKPCRSKATVYHDEDEKRTDRPRAHPVYLGVYPHQLGKQASLEIQGHQASPQTSLQPQMHADNDIIPILTYAHKKPECGKEMCSLFNDRIQRTAKWLFNQDHYEFFFWVSFQPDLETRIEPVEDAHIEKTGNQGSAEIESSYSYEHTTEYQSQQRFRLLDSNHKDASGSKISYEPASTDITEKNAKEPSIVLPIRKKALQLTLPFRARRHETTLPPNPTIRVNEGTQSTPNRAYSQANEEVIPKQSDSYNSTGTRKRKTRRTVSKDEPEEDSNDDNDDDNDDRRNNRRMGGKSYKGKEAALPFLACPYFKHNPTRYSGSHWRNCCGPGWKDVHRMKEHLYRHHRQPKFVCTRCGSAFREEADLKDHTREIVPCVLQKLEAMDGFDSKQEDKLRSRKRTVTELSEAEKWKHTYKILFPHVPEEQIPSPFYDYVRPSHSEILRDYQEYARREIRGSLWPVLERELEAMNMTEATQKVADLFDKLNLRMISQFSSSREQGMAMSPASTSGSTGITPEVPEARTSLEPFTPLTAEQPQSTGDSGALNLNTALGFTDDFDFDFNFYTDGRDLQVMVEPFSNGGGSKPSDSAYGSMSIKGSSECS</sequence>
<organism evidence="1 2">
    <name type="scientific">Hypoxylon rubiginosum</name>
    <dbReference type="NCBI Taxonomy" id="110542"/>
    <lineage>
        <taxon>Eukaryota</taxon>
        <taxon>Fungi</taxon>
        <taxon>Dikarya</taxon>
        <taxon>Ascomycota</taxon>
        <taxon>Pezizomycotina</taxon>
        <taxon>Sordariomycetes</taxon>
        <taxon>Xylariomycetidae</taxon>
        <taxon>Xylariales</taxon>
        <taxon>Hypoxylaceae</taxon>
        <taxon>Hypoxylon</taxon>
    </lineage>
</organism>
<reference evidence="1 2" key="1">
    <citation type="journal article" date="2022" name="New Phytol.">
        <title>Ecological generalism drives hyperdiversity of secondary metabolite gene clusters in xylarialean endophytes.</title>
        <authorList>
            <person name="Franco M.E.E."/>
            <person name="Wisecaver J.H."/>
            <person name="Arnold A.E."/>
            <person name="Ju Y.M."/>
            <person name="Slot J.C."/>
            <person name="Ahrendt S."/>
            <person name="Moore L.P."/>
            <person name="Eastman K.E."/>
            <person name="Scott K."/>
            <person name="Konkel Z."/>
            <person name="Mondo S.J."/>
            <person name="Kuo A."/>
            <person name="Hayes R.D."/>
            <person name="Haridas S."/>
            <person name="Andreopoulos B."/>
            <person name="Riley R."/>
            <person name="LaButti K."/>
            <person name="Pangilinan J."/>
            <person name="Lipzen A."/>
            <person name="Amirebrahimi M."/>
            <person name="Yan J."/>
            <person name="Adam C."/>
            <person name="Keymanesh K."/>
            <person name="Ng V."/>
            <person name="Louie K."/>
            <person name="Northen T."/>
            <person name="Drula E."/>
            <person name="Henrissat B."/>
            <person name="Hsieh H.M."/>
            <person name="Youens-Clark K."/>
            <person name="Lutzoni F."/>
            <person name="Miadlikowska J."/>
            <person name="Eastwood D.C."/>
            <person name="Hamelin R.C."/>
            <person name="Grigoriev I.V."/>
            <person name="U'Ren J.M."/>
        </authorList>
    </citation>
    <scope>NUCLEOTIDE SEQUENCE [LARGE SCALE GENOMIC DNA]</scope>
    <source>
        <strain evidence="1 2">ER1909</strain>
    </source>
</reference>
<dbReference type="Proteomes" id="UP001497680">
    <property type="component" value="Unassembled WGS sequence"/>
</dbReference>
<name>A0ACC0CP29_9PEZI</name>
<keyword evidence="2" id="KW-1185">Reference proteome</keyword>
<accession>A0ACC0CP29</accession>
<evidence type="ECO:0000313" key="1">
    <source>
        <dbReference type="EMBL" id="KAI6082105.1"/>
    </source>
</evidence>
<evidence type="ECO:0000313" key="2">
    <source>
        <dbReference type="Proteomes" id="UP001497680"/>
    </source>
</evidence>
<protein>
    <submittedName>
        <fullName evidence="1">Uncharacterized protein</fullName>
    </submittedName>
</protein>
<comment type="caution">
    <text evidence="1">The sequence shown here is derived from an EMBL/GenBank/DDBJ whole genome shotgun (WGS) entry which is preliminary data.</text>
</comment>
<dbReference type="EMBL" id="MU394378">
    <property type="protein sequence ID" value="KAI6082105.1"/>
    <property type="molecule type" value="Genomic_DNA"/>
</dbReference>